<keyword evidence="3" id="KW-1003">Cell membrane</keyword>
<proteinExistence type="inferred from homology"/>
<evidence type="ECO:0000256" key="7">
    <source>
        <dbReference type="RuleBase" id="RU363032"/>
    </source>
</evidence>
<sequence>MLRYILNRFGQSLVLMLMVTMITFFLINLAPGGPSSVVRMEASQEERQAIIDRLGLDQPVIVRYGEWLVNAVQGDLGTSFNTSEPVIQRIMSRLPYTIELTVFTILVSVSIGIIFGVISAIKRGKAQDHVINFTSVIGLSIPSFWLGLMFILLFSVELRWLPSSGVGPRGADFELMTYLRHLIMPVVILSMTVLPNIVRFTRSSMLEVISQNYIRTVRAKGAKEAVVLYIHALRNALIPVITIIGVLIPRLLSGAVITEAIFGWTGIGSLIIEAANSRDYPLVMGITVIITFVVIVSNLLVDLIYSQIDPRVKNVA</sequence>
<dbReference type="Proteomes" id="UP000199300">
    <property type="component" value="Unassembled WGS sequence"/>
</dbReference>
<evidence type="ECO:0000259" key="8">
    <source>
        <dbReference type="PROSITE" id="PS50928"/>
    </source>
</evidence>
<evidence type="ECO:0000256" key="6">
    <source>
        <dbReference type="ARBA" id="ARBA00023136"/>
    </source>
</evidence>
<feature type="transmembrane region" description="Helical" evidence="7">
    <location>
        <begin position="133"/>
        <end position="158"/>
    </location>
</feature>
<dbReference type="GO" id="GO:0005886">
    <property type="term" value="C:plasma membrane"/>
    <property type="evidence" value="ECO:0007669"/>
    <property type="project" value="UniProtKB-SubCell"/>
</dbReference>
<reference evidence="9 10" key="1">
    <citation type="submission" date="2016-10" db="EMBL/GenBank/DDBJ databases">
        <authorList>
            <person name="de Groot N.N."/>
        </authorList>
    </citation>
    <scope>NUCLEOTIDE SEQUENCE [LARGE SCALE GENOMIC DNA]</scope>
    <source>
        <strain evidence="9 10">CGMCC 1.10434</strain>
    </source>
</reference>
<feature type="transmembrane region" description="Helical" evidence="7">
    <location>
        <begin position="254"/>
        <end position="275"/>
    </location>
</feature>
<feature type="transmembrane region" description="Helical" evidence="7">
    <location>
        <begin position="178"/>
        <end position="198"/>
    </location>
</feature>
<feature type="transmembrane region" description="Helical" evidence="7">
    <location>
        <begin position="282"/>
        <end position="305"/>
    </location>
</feature>
<dbReference type="CDD" id="cd06261">
    <property type="entry name" value="TM_PBP2"/>
    <property type="match status" value="1"/>
</dbReference>
<dbReference type="Pfam" id="PF00528">
    <property type="entry name" value="BPD_transp_1"/>
    <property type="match status" value="1"/>
</dbReference>
<evidence type="ECO:0000256" key="1">
    <source>
        <dbReference type="ARBA" id="ARBA00004651"/>
    </source>
</evidence>
<evidence type="ECO:0000256" key="4">
    <source>
        <dbReference type="ARBA" id="ARBA00022692"/>
    </source>
</evidence>
<dbReference type="PANTHER" id="PTHR43163:SF6">
    <property type="entry name" value="DIPEPTIDE TRANSPORT SYSTEM PERMEASE PROTEIN DPPB-RELATED"/>
    <property type="match status" value="1"/>
</dbReference>
<evidence type="ECO:0000256" key="5">
    <source>
        <dbReference type="ARBA" id="ARBA00022989"/>
    </source>
</evidence>
<keyword evidence="2 7" id="KW-0813">Transport</keyword>
<feature type="transmembrane region" description="Helical" evidence="7">
    <location>
        <begin position="12"/>
        <end position="30"/>
    </location>
</feature>
<keyword evidence="4 7" id="KW-0812">Transmembrane</keyword>
<organism evidence="9 10">
    <name type="scientific">Amphibacillus marinus</name>
    <dbReference type="NCBI Taxonomy" id="872970"/>
    <lineage>
        <taxon>Bacteria</taxon>
        <taxon>Bacillati</taxon>
        <taxon>Bacillota</taxon>
        <taxon>Bacilli</taxon>
        <taxon>Bacillales</taxon>
        <taxon>Bacillaceae</taxon>
        <taxon>Amphibacillus</taxon>
    </lineage>
</organism>
<dbReference type="PROSITE" id="PS50928">
    <property type="entry name" value="ABC_TM1"/>
    <property type="match status" value="1"/>
</dbReference>
<evidence type="ECO:0000256" key="3">
    <source>
        <dbReference type="ARBA" id="ARBA00022475"/>
    </source>
</evidence>
<feature type="transmembrane region" description="Helical" evidence="7">
    <location>
        <begin position="100"/>
        <end position="121"/>
    </location>
</feature>
<comment type="subcellular location">
    <subcellularLocation>
        <location evidence="1 7">Cell membrane</location>
        <topology evidence="1 7">Multi-pass membrane protein</topology>
    </subcellularLocation>
</comment>
<dbReference type="RefSeq" id="WP_091497111.1">
    <property type="nucleotide sequence ID" value="NZ_FODJ01000005.1"/>
</dbReference>
<keyword evidence="5 7" id="KW-1133">Transmembrane helix</keyword>
<dbReference type="STRING" id="872970.SAMN04488134_105192"/>
<dbReference type="PANTHER" id="PTHR43163">
    <property type="entry name" value="DIPEPTIDE TRANSPORT SYSTEM PERMEASE PROTEIN DPPB-RELATED"/>
    <property type="match status" value="1"/>
</dbReference>
<name>A0A1H8NBE5_9BACI</name>
<feature type="transmembrane region" description="Helical" evidence="7">
    <location>
        <begin position="225"/>
        <end position="248"/>
    </location>
</feature>
<dbReference type="Gene3D" id="1.10.3720.10">
    <property type="entry name" value="MetI-like"/>
    <property type="match status" value="1"/>
</dbReference>
<evidence type="ECO:0000313" key="10">
    <source>
        <dbReference type="Proteomes" id="UP000199300"/>
    </source>
</evidence>
<protein>
    <submittedName>
        <fullName evidence="9">Peptide/nickel transport system permease protein</fullName>
    </submittedName>
</protein>
<dbReference type="Pfam" id="PF19300">
    <property type="entry name" value="BPD_transp_1_N"/>
    <property type="match status" value="1"/>
</dbReference>
<keyword evidence="10" id="KW-1185">Reference proteome</keyword>
<dbReference type="InterPro" id="IPR035906">
    <property type="entry name" value="MetI-like_sf"/>
</dbReference>
<dbReference type="EMBL" id="FODJ01000005">
    <property type="protein sequence ID" value="SEO26856.1"/>
    <property type="molecule type" value="Genomic_DNA"/>
</dbReference>
<keyword evidence="6 7" id="KW-0472">Membrane</keyword>
<evidence type="ECO:0000313" key="9">
    <source>
        <dbReference type="EMBL" id="SEO26856.1"/>
    </source>
</evidence>
<dbReference type="InterPro" id="IPR045621">
    <property type="entry name" value="BPD_transp_1_N"/>
</dbReference>
<feature type="domain" description="ABC transmembrane type-1" evidence="8">
    <location>
        <begin position="94"/>
        <end position="301"/>
    </location>
</feature>
<dbReference type="OrthoDB" id="9773683at2"/>
<evidence type="ECO:0000256" key="2">
    <source>
        <dbReference type="ARBA" id="ARBA00022448"/>
    </source>
</evidence>
<dbReference type="GO" id="GO:0055085">
    <property type="term" value="P:transmembrane transport"/>
    <property type="evidence" value="ECO:0007669"/>
    <property type="project" value="InterPro"/>
</dbReference>
<dbReference type="AlphaFoldDB" id="A0A1H8NBE5"/>
<accession>A0A1H8NBE5</accession>
<dbReference type="SUPFAM" id="SSF161098">
    <property type="entry name" value="MetI-like"/>
    <property type="match status" value="1"/>
</dbReference>
<dbReference type="InterPro" id="IPR000515">
    <property type="entry name" value="MetI-like"/>
</dbReference>
<comment type="similarity">
    <text evidence="7">Belongs to the binding-protein-dependent transport system permease family.</text>
</comment>
<gene>
    <name evidence="9" type="ORF">SAMN04488134_105192</name>
</gene>